<evidence type="ECO:0000313" key="2">
    <source>
        <dbReference type="Proteomes" id="UP001162060"/>
    </source>
</evidence>
<sequence>MTLDRDVAAKVMEQYQPKNDNGYDGSRVIIVVDERETCRSSRCCEEKSCLLADIKAMQQKLRTYSEQWGRQRNVRTNPLRRKHDDDYDGSRVIIVVDERETRQSIRCREEKSCLLADIKAIQQKQPTYSEQWGRQRNVRINPLRRKHDDDYDGSRVIIVVDERETRQSIRCREEKSCVLVDIKAIQQKQPTYSQQWGRQRNVRINPLRRKHDDDYDGSRVIIVVDERETRQSIRCREGKSCVLADIKAIQQKQPTYSQQWGRQRNVRINPLRRKHDDDISSVY</sequence>
<dbReference type="EMBL" id="CAKLBY020000153">
    <property type="protein sequence ID" value="CAK7929856.1"/>
    <property type="molecule type" value="Genomic_DNA"/>
</dbReference>
<accession>A0AAV1U571</accession>
<dbReference type="Proteomes" id="UP001162060">
    <property type="component" value="Unassembled WGS sequence"/>
</dbReference>
<proteinExistence type="predicted"/>
<name>A0AAV1U571_9STRA</name>
<reference evidence="1" key="1">
    <citation type="submission" date="2024-01" db="EMBL/GenBank/DDBJ databases">
        <authorList>
            <person name="Webb A."/>
        </authorList>
    </citation>
    <scope>NUCLEOTIDE SEQUENCE</scope>
    <source>
        <strain evidence="1">Pm1</strain>
    </source>
</reference>
<comment type="caution">
    <text evidence="1">The sequence shown here is derived from an EMBL/GenBank/DDBJ whole genome shotgun (WGS) entry which is preliminary data.</text>
</comment>
<organism evidence="1 2">
    <name type="scientific">Peronospora matthiolae</name>
    <dbReference type="NCBI Taxonomy" id="2874970"/>
    <lineage>
        <taxon>Eukaryota</taxon>
        <taxon>Sar</taxon>
        <taxon>Stramenopiles</taxon>
        <taxon>Oomycota</taxon>
        <taxon>Peronosporomycetes</taxon>
        <taxon>Peronosporales</taxon>
        <taxon>Peronosporaceae</taxon>
        <taxon>Peronospora</taxon>
    </lineage>
</organism>
<protein>
    <submittedName>
        <fullName evidence="1">Uncharacterized protein</fullName>
    </submittedName>
</protein>
<dbReference type="AlphaFoldDB" id="A0AAV1U571"/>
<evidence type="ECO:0000313" key="1">
    <source>
        <dbReference type="EMBL" id="CAK7929856.1"/>
    </source>
</evidence>
<gene>
    <name evidence="1" type="ORF">PM001_LOCUS15006</name>
</gene>